<evidence type="ECO:0000313" key="3">
    <source>
        <dbReference type="Proteomes" id="UP000006241"/>
    </source>
</evidence>
<evidence type="ECO:0000259" key="1">
    <source>
        <dbReference type="Pfam" id="PF13186"/>
    </source>
</evidence>
<organism evidence="2 3">
    <name type="scientific">Sphingobacterium spiritivorum ATCC 33300</name>
    <dbReference type="NCBI Taxonomy" id="525372"/>
    <lineage>
        <taxon>Bacteria</taxon>
        <taxon>Pseudomonadati</taxon>
        <taxon>Bacteroidota</taxon>
        <taxon>Sphingobacteriia</taxon>
        <taxon>Sphingobacteriales</taxon>
        <taxon>Sphingobacteriaceae</taxon>
        <taxon>Sphingobacterium</taxon>
    </lineage>
</organism>
<dbReference type="InterPro" id="IPR023885">
    <property type="entry name" value="4Fe4S-binding_SPASM_dom"/>
</dbReference>
<dbReference type="AlphaFoldDB" id="C2FT23"/>
<name>C2FT23_SPHSI</name>
<dbReference type="InterPro" id="IPR058240">
    <property type="entry name" value="rSAM_sf"/>
</dbReference>
<comment type="caution">
    <text evidence="2">The sequence shown here is derived from an EMBL/GenBank/DDBJ whole genome shotgun (WGS) entry which is preliminary data.</text>
</comment>
<dbReference type="Pfam" id="PF13186">
    <property type="entry name" value="SPASM"/>
    <property type="match status" value="1"/>
</dbReference>
<reference evidence="2 3" key="1">
    <citation type="submission" date="2009-01" db="EMBL/GenBank/DDBJ databases">
        <authorList>
            <person name="Qin X."/>
            <person name="Bachman B."/>
            <person name="Battles P."/>
            <person name="Bell A."/>
            <person name="Bess C."/>
            <person name="Bickham C."/>
            <person name="Chaboub L."/>
            <person name="Chen D."/>
            <person name="Coyle M."/>
            <person name="Deiros D.R."/>
            <person name="Dinh H."/>
            <person name="Forbes L."/>
            <person name="Fowler G."/>
            <person name="Francisco L."/>
            <person name="Fu Q."/>
            <person name="Gubbala S."/>
            <person name="Hale W."/>
            <person name="Han Y."/>
            <person name="Hemphill L."/>
            <person name="Highlander S.K."/>
            <person name="Hirani K."/>
            <person name="Hogues M."/>
            <person name="Jackson L."/>
            <person name="Jakkamsetti A."/>
            <person name="Javaid M."/>
            <person name="Jiang H."/>
            <person name="Korchina V."/>
            <person name="Kovar C."/>
            <person name="Lara F."/>
            <person name="Lee S."/>
            <person name="Mata R."/>
            <person name="Mathew T."/>
            <person name="Moen C."/>
            <person name="Morales K."/>
            <person name="Munidasa M."/>
            <person name="Nazareth L."/>
            <person name="Ngo R."/>
            <person name="Nguyen L."/>
            <person name="Okwuonu G."/>
            <person name="Ongeri F."/>
            <person name="Patil S."/>
            <person name="Petrosino J."/>
            <person name="Pham C."/>
            <person name="Pham P."/>
            <person name="Pu L.-L."/>
            <person name="Puazo M."/>
            <person name="Raj R."/>
            <person name="Reid J."/>
            <person name="Rouhana J."/>
            <person name="Saada N."/>
            <person name="Shang Y."/>
            <person name="Simmons D."/>
            <person name="Thornton R."/>
            <person name="Warren J."/>
            <person name="Weissenberger G."/>
            <person name="Zhang J."/>
            <person name="Zhang L."/>
            <person name="Zhou C."/>
            <person name="Zhu D."/>
            <person name="Muzny D."/>
            <person name="Worley K."/>
            <person name="Gibbs R."/>
        </authorList>
    </citation>
    <scope>NUCLEOTIDE SEQUENCE [LARGE SCALE GENOMIC DNA]</scope>
    <source>
        <strain evidence="2 3">ATCC 33300</strain>
    </source>
</reference>
<feature type="domain" description="4Fe4S-binding SPASM" evidence="1">
    <location>
        <begin position="264"/>
        <end position="320"/>
    </location>
</feature>
<protein>
    <recommendedName>
        <fullName evidence="1">4Fe4S-binding SPASM domain-containing protein</fullName>
    </recommendedName>
</protein>
<dbReference type="InterPro" id="IPR013785">
    <property type="entry name" value="Aldolase_TIM"/>
</dbReference>
<accession>C2FT23</accession>
<gene>
    <name evidence="2" type="ORF">HMPREF0765_0479</name>
</gene>
<dbReference type="InterPro" id="IPR026497">
    <property type="entry name" value="GRASP-with-SPASM"/>
</dbReference>
<evidence type="ECO:0000313" key="2">
    <source>
        <dbReference type="EMBL" id="EEI93857.1"/>
    </source>
</evidence>
<dbReference type="Proteomes" id="UP000006241">
    <property type="component" value="Unassembled WGS sequence"/>
</dbReference>
<dbReference type="Gene3D" id="3.20.20.70">
    <property type="entry name" value="Aldolase class I"/>
    <property type="match status" value="1"/>
</dbReference>
<dbReference type="EMBL" id="ACHB01000009">
    <property type="protein sequence ID" value="EEI93857.1"/>
    <property type="molecule type" value="Genomic_DNA"/>
</dbReference>
<dbReference type="NCBIfam" id="TIGR04193">
    <property type="entry name" value="SPASM_w_grasp"/>
    <property type="match status" value="1"/>
</dbReference>
<dbReference type="HOGENOM" id="CLU_050370_0_0_10"/>
<proteinExistence type="predicted"/>
<dbReference type="NCBIfam" id="TIGR04085">
    <property type="entry name" value="rSAM_more_4Fe4S"/>
    <property type="match status" value="1"/>
</dbReference>
<dbReference type="SUPFAM" id="SSF102114">
    <property type="entry name" value="Radical SAM enzymes"/>
    <property type="match status" value="1"/>
</dbReference>
<sequence>MFDVSDRLFITHKTIQTIDQTTMRFFNLYSDIYITKGYNRILISDLGRSISKLYPLELYELIEELKSASIESVLENYDPGSKIIIQEYIGYLLEREYGFITEGDWDKNFLPLSYEYHDYQQISNLFIEVEKLEIPESLVQSIANLRIRHLVVFCRSTISSQELIDFDKVFDNTALEGLELYSAYSTELNADFFQNIHDYTQRIYHLVFYQCEETPLSPDTNYRFTLDFKKDPLSIHSCGKVNVDYFNTNMPKVLEAINHNSCLHKKLGIDRNGNIKNCPAMPQSFGNINKMTLEEVLQQGAVQQYWNMTKDEITVCKDCEFRNVCTDCRAFTERSDYNESGLDVSKPLKCGYDPYSNEWSEWSLNPLKELAMTYYGFEKLAQEK</sequence>